<dbReference type="EMBL" id="CP009706">
    <property type="protein sequence ID" value="AIU74258.1"/>
    <property type="molecule type" value="Genomic_DNA"/>
</dbReference>
<dbReference type="InterPro" id="IPR049743">
    <property type="entry name" value="MlaB"/>
</dbReference>
<evidence type="ECO:0000313" key="2">
    <source>
        <dbReference type="EMBL" id="AIU74258.1"/>
    </source>
</evidence>
<protein>
    <submittedName>
        <fullName evidence="2">Anti-sigma B factor antagonist</fullName>
    </submittedName>
</protein>
<dbReference type="KEGG" id="hav:AT03_18895"/>
<sequence>MTPNVLQWRSEEDTLKLIGILDRDSLMSFWDDRHTLLEGKKRLDLSELARVDSAGLAMLVHVQNTPASGASQIVITGVSERLRTLIALYNLNDILIAEGAELAS</sequence>
<dbReference type="InterPro" id="IPR058548">
    <property type="entry name" value="MlaB-like_STAS"/>
</dbReference>
<dbReference type="PATRIC" id="fig|1453496.5.peg.3887"/>
<reference evidence="2 3" key="1">
    <citation type="journal article" date="2014" name="Gut Pathog.">
        <title>Gene clusters of Hafnia alvei strain FB1 important in survival and pathogenesis: a draft genome perspective.</title>
        <authorList>
            <person name="Tan J.Y."/>
            <person name="Yin W.F."/>
            <person name="Chan K.G."/>
        </authorList>
    </citation>
    <scope>NUCLEOTIDE SEQUENCE [LARGE SCALE GENOMIC DNA]</scope>
    <source>
        <strain evidence="2 3">FB1</strain>
    </source>
</reference>
<keyword evidence="3" id="KW-1185">Reference proteome</keyword>
<dbReference type="NCBIfam" id="NF033618">
    <property type="entry name" value="mlaB_1"/>
    <property type="match status" value="1"/>
</dbReference>
<dbReference type="SUPFAM" id="SSF52091">
    <property type="entry name" value="SpoIIaa-like"/>
    <property type="match status" value="1"/>
</dbReference>
<dbReference type="OrthoDB" id="5687860at2"/>
<dbReference type="HOGENOM" id="CLU_115403_13_4_6"/>
<dbReference type="GeneID" id="56893378"/>
<feature type="domain" description="STAS" evidence="1">
    <location>
        <begin position="43"/>
        <end position="104"/>
    </location>
</feature>
<dbReference type="CDD" id="cd07043">
    <property type="entry name" value="STAS_anti-anti-sigma_factors"/>
    <property type="match status" value="1"/>
</dbReference>
<evidence type="ECO:0000313" key="3">
    <source>
        <dbReference type="Proteomes" id="UP000029986"/>
    </source>
</evidence>
<dbReference type="Gene3D" id="3.30.750.24">
    <property type="entry name" value="STAS domain"/>
    <property type="match status" value="1"/>
</dbReference>
<dbReference type="eggNOG" id="COG3113">
    <property type="taxonomic scope" value="Bacteria"/>
</dbReference>
<dbReference type="PROSITE" id="PS50801">
    <property type="entry name" value="STAS"/>
    <property type="match status" value="1"/>
</dbReference>
<dbReference type="InterPro" id="IPR036513">
    <property type="entry name" value="STAS_dom_sf"/>
</dbReference>
<accession>A0A097R6A1</accession>
<dbReference type="Proteomes" id="UP000029986">
    <property type="component" value="Chromosome"/>
</dbReference>
<name>A0A097R6A1_HAFAL</name>
<dbReference type="AlphaFoldDB" id="A0A097R6A1"/>
<dbReference type="Pfam" id="PF13466">
    <property type="entry name" value="STAS_2"/>
    <property type="match status" value="1"/>
</dbReference>
<dbReference type="PANTHER" id="PTHR35849">
    <property type="entry name" value="BLR2341 PROTEIN"/>
    <property type="match status" value="1"/>
</dbReference>
<dbReference type="PANTHER" id="PTHR35849:SF1">
    <property type="entry name" value="INTERMEMBRANE PHOSPHOLIPID TRANSPORT SYSTEM BINDING PROTEIN MLAB"/>
    <property type="match status" value="1"/>
</dbReference>
<dbReference type="InterPro" id="IPR002645">
    <property type="entry name" value="STAS_dom"/>
</dbReference>
<proteinExistence type="predicted"/>
<gene>
    <name evidence="2" type="ORF">AT03_18895</name>
</gene>
<organism evidence="2 3">
    <name type="scientific">Hafnia alvei FB1</name>
    <dbReference type="NCBI Taxonomy" id="1453496"/>
    <lineage>
        <taxon>Bacteria</taxon>
        <taxon>Pseudomonadati</taxon>
        <taxon>Pseudomonadota</taxon>
        <taxon>Gammaproteobacteria</taxon>
        <taxon>Enterobacterales</taxon>
        <taxon>Hafniaceae</taxon>
        <taxon>Hafnia</taxon>
    </lineage>
</organism>
<dbReference type="RefSeq" id="WP_025801133.1">
    <property type="nucleotide sequence ID" value="NZ_CP009706.1"/>
</dbReference>
<dbReference type="InterPro" id="IPR052746">
    <property type="entry name" value="MlaB_ABC_Transporter"/>
</dbReference>
<evidence type="ECO:0000259" key="1">
    <source>
        <dbReference type="PROSITE" id="PS50801"/>
    </source>
</evidence>